<evidence type="ECO:0000256" key="2">
    <source>
        <dbReference type="ARBA" id="ARBA00022723"/>
    </source>
</evidence>
<feature type="domain" description="Cobalamin-independent methionine synthase MetE C-terminal/archaeal" evidence="4">
    <location>
        <begin position="1"/>
        <end position="137"/>
    </location>
</feature>
<dbReference type="SUPFAM" id="SSF51726">
    <property type="entry name" value="UROD/MetE-like"/>
    <property type="match status" value="1"/>
</dbReference>
<dbReference type="Gene3D" id="3.20.20.210">
    <property type="match status" value="1"/>
</dbReference>
<dbReference type="InterPro" id="IPR002629">
    <property type="entry name" value="Met_Synth_C/arc"/>
</dbReference>
<organism evidence="5 6">
    <name type="scientific">Prauserella halophila</name>
    <dbReference type="NCBI Taxonomy" id="185641"/>
    <lineage>
        <taxon>Bacteria</taxon>
        <taxon>Bacillati</taxon>
        <taxon>Actinomycetota</taxon>
        <taxon>Actinomycetes</taxon>
        <taxon>Pseudonocardiales</taxon>
        <taxon>Pseudonocardiaceae</taxon>
        <taxon>Prauserella</taxon>
    </lineage>
</organism>
<evidence type="ECO:0000256" key="3">
    <source>
        <dbReference type="ARBA" id="ARBA00022833"/>
    </source>
</evidence>
<evidence type="ECO:0000313" key="5">
    <source>
        <dbReference type="EMBL" id="GAA1226769.1"/>
    </source>
</evidence>
<evidence type="ECO:0000259" key="4">
    <source>
        <dbReference type="Pfam" id="PF01717"/>
    </source>
</evidence>
<keyword evidence="2" id="KW-0479">Metal-binding</keyword>
<dbReference type="Proteomes" id="UP001500653">
    <property type="component" value="Unassembled WGS sequence"/>
</dbReference>
<gene>
    <name evidence="5" type="ORF">GCM10009676_06090</name>
</gene>
<comment type="cofactor">
    <cofactor evidence="1">
        <name>Zn(2+)</name>
        <dbReference type="ChEBI" id="CHEBI:29105"/>
    </cofactor>
</comment>
<keyword evidence="6" id="KW-1185">Reference proteome</keyword>
<dbReference type="PANTHER" id="PTHR30519">
    <property type="entry name" value="5-METHYLTETRAHYDROPTEROYLTRIGLUTAMATE--HOMOCYSTEINE METHYLTRANSFERASE"/>
    <property type="match status" value="1"/>
</dbReference>
<reference evidence="6" key="1">
    <citation type="journal article" date="2019" name="Int. J. Syst. Evol. Microbiol.">
        <title>The Global Catalogue of Microorganisms (GCM) 10K type strain sequencing project: providing services to taxonomists for standard genome sequencing and annotation.</title>
        <authorList>
            <consortium name="The Broad Institute Genomics Platform"/>
            <consortium name="The Broad Institute Genome Sequencing Center for Infectious Disease"/>
            <person name="Wu L."/>
            <person name="Ma J."/>
        </authorList>
    </citation>
    <scope>NUCLEOTIDE SEQUENCE [LARGE SCALE GENOMIC DNA]</scope>
    <source>
        <strain evidence="6">JCM 13023</strain>
    </source>
</reference>
<protein>
    <recommendedName>
        <fullName evidence="4">Cobalamin-independent methionine synthase MetE C-terminal/archaeal domain-containing protein</fullName>
    </recommendedName>
</protein>
<proteinExistence type="predicted"/>
<dbReference type="EMBL" id="BAAALN010000002">
    <property type="protein sequence ID" value="GAA1226769.1"/>
    <property type="molecule type" value="Genomic_DNA"/>
</dbReference>
<evidence type="ECO:0000313" key="6">
    <source>
        <dbReference type="Proteomes" id="UP001500653"/>
    </source>
</evidence>
<sequence>MTVDWVAAAQRLTTAVVKGVLPGPATVLAGAFVRDDVPVPDTAAQLALVLRDEVHDLEAAGIREIQVDEPALWRRPPLRERARRDRWTWATEAFRLATSGAAASTRIRTQLGDAGIDETLETTAALDADVTTTAPATASVRAHADALAMVRNAAAGPEAAGRSLP</sequence>
<accession>A0ABP4GMR8</accession>
<name>A0ABP4GMR8_9PSEU</name>
<evidence type="ECO:0000256" key="1">
    <source>
        <dbReference type="ARBA" id="ARBA00001947"/>
    </source>
</evidence>
<comment type="caution">
    <text evidence="5">The sequence shown here is derived from an EMBL/GenBank/DDBJ whole genome shotgun (WGS) entry which is preliminary data.</text>
</comment>
<dbReference type="InterPro" id="IPR038071">
    <property type="entry name" value="UROD/MetE-like_sf"/>
</dbReference>
<dbReference type="Pfam" id="PF01717">
    <property type="entry name" value="Meth_synt_2"/>
    <property type="match status" value="1"/>
</dbReference>
<keyword evidence="3" id="KW-0862">Zinc</keyword>